<gene>
    <name evidence="2" type="ORF">GCM10007140_22680</name>
</gene>
<comment type="caution">
    <text evidence="2">The sequence shown here is derived from an EMBL/GenBank/DDBJ whole genome shotgun (WGS) entry which is preliminary data.</text>
</comment>
<organism evidence="2 3">
    <name type="scientific">Priestia taiwanensis</name>
    <dbReference type="NCBI Taxonomy" id="1347902"/>
    <lineage>
        <taxon>Bacteria</taxon>
        <taxon>Bacillati</taxon>
        <taxon>Bacillota</taxon>
        <taxon>Bacilli</taxon>
        <taxon>Bacillales</taxon>
        <taxon>Bacillaceae</taxon>
        <taxon>Priestia</taxon>
    </lineage>
</organism>
<dbReference type="Proteomes" id="UP000605259">
    <property type="component" value="Unassembled WGS sequence"/>
</dbReference>
<evidence type="ECO:0000313" key="3">
    <source>
        <dbReference type="Proteomes" id="UP000605259"/>
    </source>
</evidence>
<evidence type="ECO:0000313" key="2">
    <source>
        <dbReference type="EMBL" id="GGE72219.1"/>
    </source>
</evidence>
<accession>A0A917EQ96</accession>
<name>A0A917EQ96_9BACI</name>
<dbReference type="Pfam" id="PF10026">
    <property type="entry name" value="DUF2268"/>
    <property type="match status" value="1"/>
</dbReference>
<reference evidence="2" key="2">
    <citation type="submission" date="2020-09" db="EMBL/GenBank/DDBJ databases">
        <authorList>
            <person name="Sun Q."/>
            <person name="Zhou Y."/>
        </authorList>
    </citation>
    <scope>NUCLEOTIDE SEQUENCE</scope>
    <source>
        <strain evidence="2">CGMCC 1.12698</strain>
    </source>
</reference>
<sequence>MGIIRTDALLLKYYDKPLEVCKKLLRYVPFSDEKEMYTYLRMQGMYEPVDRGKESVKELQHKRLWLQLQDEFLSLRQWLSGPDIPVFIFPLYRLFALERKVNKNGIATRKSIFLFGEPDISIEEWKALLTHEYHHVVRIHALEEKENDTLLDSIVMEGLAEYAVYERYGEEVNADWTKLYTKEEAGMMWKKLMRKHHEVKKHTKQHDFLLNGLGFYPSMLGYNVGYHIVQDAVEHTKATTKELLGKSAQDIMDGAVSFCRMRRRFF</sequence>
<dbReference type="AlphaFoldDB" id="A0A917EQ96"/>
<protein>
    <recommendedName>
        <fullName evidence="1">DUF2268 domain-containing protein</fullName>
    </recommendedName>
</protein>
<proteinExistence type="predicted"/>
<reference evidence="2" key="1">
    <citation type="journal article" date="2014" name="Int. J. Syst. Evol. Microbiol.">
        <title>Complete genome sequence of Corynebacterium casei LMG S-19264T (=DSM 44701T), isolated from a smear-ripened cheese.</title>
        <authorList>
            <consortium name="US DOE Joint Genome Institute (JGI-PGF)"/>
            <person name="Walter F."/>
            <person name="Albersmeier A."/>
            <person name="Kalinowski J."/>
            <person name="Ruckert C."/>
        </authorList>
    </citation>
    <scope>NUCLEOTIDE SEQUENCE</scope>
    <source>
        <strain evidence="2">CGMCC 1.12698</strain>
    </source>
</reference>
<dbReference type="InterPro" id="IPR018728">
    <property type="entry name" value="DUF2268"/>
</dbReference>
<evidence type="ECO:0000259" key="1">
    <source>
        <dbReference type="Pfam" id="PF10026"/>
    </source>
</evidence>
<feature type="domain" description="DUF2268" evidence="1">
    <location>
        <begin position="65"/>
        <end position="252"/>
    </location>
</feature>
<dbReference type="EMBL" id="BMFK01000001">
    <property type="protein sequence ID" value="GGE72219.1"/>
    <property type="molecule type" value="Genomic_DNA"/>
</dbReference>
<dbReference type="RefSeq" id="WP_188388456.1">
    <property type="nucleotide sequence ID" value="NZ_BMFK01000001.1"/>
</dbReference>
<keyword evidence="3" id="KW-1185">Reference proteome</keyword>